<reference evidence="2" key="1">
    <citation type="journal article" date="2021" name="Proc. Natl. Acad. Sci. U.S.A.">
        <title>A Catalog of Tens of Thousands of Viruses from Human Metagenomes Reveals Hidden Associations with Chronic Diseases.</title>
        <authorList>
            <person name="Tisza M.J."/>
            <person name="Buck C.B."/>
        </authorList>
    </citation>
    <scope>NUCLEOTIDE SEQUENCE</scope>
    <source>
        <strain evidence="2">CtFPV8</strain>
    </source>
</reference>
<evidence type="ECO:0000313" key="2">
    <source>
        <dbReference type="EMBL" id="DAE04298.1"/>
    </source>
</evidence>
<sequence length="254" mass="29598">MSKTKNFDDDFFEKAQKEYIPALDGPEAQKRKELEEEIEADNSNTQVDRFKKKIEQAQRDQYIKLFSPNGKMINLNNFSKRTSDLAKRRNQLLRLVCAFAIEELAKSGRKRADFASFKAATIMLAGYVNIDNTIVGIRQNDYLNTDQLKELLATEDFNMSKSTAELYIRCAKKAKVLKKLGKGKDCRYMLNPGIHLNSYYTRISTEIFFEFPETSRLYFNIEQYSDIKDMIQNQTIFTPEEKKRLAEGIAYEHE</sequence>
<proteinExistence type="predicted"/>
<protein>
    <submittedName>
        <fullName evidence="2">Mnd1 HTH domain</fullName>
    </submittedName>
</protein>
<dbReference type="EMBL" id="BK015385">
    <property type="protein sequence ID" value="DAE04298.1"/>
    <property type="molecule type" value="Genomic_DNA"/>
</dbReference>
<evidence type="ECO:0000256" key="1">
    <source>
        <dbReference type="SAM" id="MobiDB-lite"/>
    </source>
</evidence>
<organism evidence="2">
    <name type="scientific">Myoviridae sp. ctFPV8</name>
    <dbReference type="NCBI Taxonomy" id="2825068"/>
    <lineage>
        <taxon>Viruses</taxon>
        <taxon>Duplodnaviria</taxon>
        <taxon>Heunggongvirae</taxon>
        <taxon>Uroviricota</taxon>
        <taxon>Caudoviricetes</taxon>
    </lineage>
</organism>
<feature type="region of interest" description="Disordered" evidence="1">
    <location>
        <begin position="18"/>
        <end position="42"/>
    </location>
</feature>
<name>A0A8S5PBF3_9CAUD</name>
<accession>A0A8S5PBF3</accession>